<gene>
    <name evidence="1" type="ORF">DDR33_17055</name>
</gene>
<dbReference type="AlphaFoldDB" id="A0A2U2PDS7"/>
<name>A0A2U2PDS7_9SPHI</name>
<sequence>MIDQLVRQLTEVFRGRDFLKKRSFCNRLQEGAAGTTGNYSQRPGMLISSDTLQHNDEQCAGQIK</sequence>
<comment type="caution">
    <text evidence="1">The sequence shown here is derived from an EMBL/GenBank/DDBJ whole genome shotgun (WGS) entry which is preliminary data.</text>
</comment>
<protein>
    <submittedName>
        <fullName evidence="1">Uncharacterized protein</fullName>
    </submittedName>
</protein>
<evidence type="ECO:0000313" key="2">
    <source>
        <dbReference type="Proteomes" id="UP000245647"/>
    </source>
</evidence>
<dbReference type="Proteomes" id="UP000245647">
    <property type="component" value="Unassembled WGS sequence"/>
</dbReference>
<dbReference type="EMBL" id="QEAS01000014">
    <property type="protein sequence ID" value="PWG79464.1"/>
    <property type="molecule type" value="Genomic_DNA"/>
</dbReference>
<accession>A0A2U2PDS7</accession>
<proteinExistence type="predicted"/>
<organism evidence="1 2">
    <name type="scientific">Pararcticibacter amylolyticus</name>
    <dbReference type="NCBI Taxonomy" id="2173175"/>
    <lineage>
        <taxon>Bacteria</taxon>
        <taxon>Pseudomonadati</taxon>
        <taxon>Bacteroidota</taxon>
        <taxon>Sphingobacteriia</taxon>
        <taxon>Sphingobacteriales</taxon>
        <taxon>Sphingobacteriaceae</taxon>
        <taxon>Pararcticibacter</taxon>
    </lineage>
</organism>
<keyword evidence="2" id="KW-1185">Reference proteome</keyword>
<evidence type="ECO:0000313" key="1">
    <source>
        <dbReference type="EMBL" id="PWG79464.1"/>
    </source>
</evidence>
<reference evidence="1 2" key="1">
    <citation type="submission" date="2018-04" db="EMBL/GenBank/DDBJ databases">
        <title>Pedobacter chongqingensis sp. nov., isolated from a rottenly hemp rope.</title>
        <authorList>
            <person name="Cai Y."/>
        </authorList>
    </citation>
    <scope>NUCLEOTIDE SEQUENCE [LARGE SCALE GENOMIC DNA]</scope>
    <source>
        <strain evidence="1 2">FJ4-8</strain>
    </source>
</reference>